<dbReference type="EMBL" id="MHWE01000025">
    <property type="protein sequence ID" value="OHB02865.1"/>
    <property type="molecule type" value="Genomic_DNA"/>
</dbReference>
<protein>
    <recommendedName>
        <fullName evidence="1">Right handed beta helix domain-containing protein</fullName>
    </recommendedName>
</protein>
<dbReference type="AlphaFoldDB" id="A0A1G2TZY7"/>
<gene>
    <name evidence="2" type="ORF">A3B14_02430</name>
</gene>
<dbReference type="InterPro" id="IPR039448">
    <property type="entry name" value="Beta_helix"/>
</dbReference>
<dbReference type="Proteomes" id="UP000176800">
    <property type="component" value="Unassembled WGS sequence"/>
</dbReference>
<dbReference type="GO" id="GO:0006629">
    <property type="term" value="P:lipid metabolic process"/>
    <property type="evidence" value="ECO:0007669"/>
    <property type="project" value="InterPro"/>
</dbReference>
<sequence length="1106" mass="121021">MYKKILYLGVLLLTFSIVLGAETTVSGVIYQDTVWTQNNSPVVIDGLVNVEPGVTLLVEEGVVIKFKNQQSALSVSGRLDIQGTSQNPVTLTSFKDDSAGGDTNADGFATSPSPGDWSPITFNFGSQGTFVNAKIFYGGGDGAVRNSGGDVMFTNSLLSYNRIGAIEQTQGTTTVINSTISNQAVGIYLLDSRGVLTVDGSLFENNTNSGIAGNLAKYVSVTNSFFSGNGMPAYVGANIDFVHTGNVAADNNINGWERSGTITKDTSWGPGDLLYVITNLGINPGTTLTLLPGTIIKLTNDGAFSVNGSFHSLGIANNKVYITSIKDDSIGGDTNNNGQASSPSPRDWYLFFFSPGSQGKFDETVVRYGGRNVFLHPNSSPIFNRGNLVIRNSVFEHGPEQALWQDAGSFDVASSSFSNYNTGIYLQGGTGVAHGNSFFNIAYYGIDNKSASVVDARDNWWGDASGPFHPTLNATGTGISVSNNVDFVPWLGYDPFSSTTPALTPVIIIPGIIGTELYNGNDLIWPDLAEMFNDVNDNFLTDNLSLDPGGDSLVSTIENGHVIDEVRFVIPIVNKEIQVLIPFKPLINSLTTVGYVINETYFTFPYDWRLDLDETVKLLNQKIEEVKTQTGSGKVDMIAHSMGGLLVKDYLSEHGKGSIDKLIFVGTPHLGAPKAGKVLLEGDRFNIPFLEEDRIKEIAENSPALHELLPTQTYFNEFQGYLRKYKLLGTNPLMNFEETKNYFITERNKNPVMFDIADDFYNKNLDSFDFSDIDAYNIAGCKTSTQTAYSFGLFDEIGQVGYTSGDGTVPLISANYINISSQNKFYVKDGNHAELPSTSGVRELVLEILNGNVVNLANNVSRDQSFCNFKGKKLTWHSPVEVHIYSDNNHTGPIKNNAIEYGISGIDYDVIGHNKFIFLPTDEGQEYQIMANGLEEGSFDLGISEVENGEYISTQIFNDVPITASTVISFAVDDSTKHNFIEVKNEEMIESIEAVSVLEGDLLEDLIPPETRINLDGKEYKDGEFKKEVSVSFIAEDDRSGILGTWYSLDGQNFYEYTSKFTLGENGVFTINYYSVDMAGNNEDTKQVQIIIGKLDKYLRKLDRDI</sequence>
<proteinExistence type="predicted"/>
<dbReference type="Pfam" id="PF02450">
    <property type="entry name" value="LCAT"/>
    <property type="match status" value="1"/>
</dbReference>
<organism evidence="2 3">
    <name type="scientific">Candidatus Zambryskibacteria bacterium RIFCSPLOWO2_01_FULL_45_21</name>
    <dbReference type="NCBI Taxonomy" id="1802761"/>
    <lineage>
        <taxon>Bacteria</taxon>
        <taxon>Candidatus Zambryskiibacteriota</taxon>
    </lineage>
</organism>
<dbReference type="InterPro" id="IPR012334">
    <property type="entry name" value="Pectin_lyas_fold"/>
</dbReference>
<reference evidence="2 3" key="1">
    <citation type="journal article" date="2016" name="Nat. Commun.">
        <title>Thousands of microbial genomes shed light on interconnected biogeochemical processes in an aquifer system.</title>
        <authorList>
            <person name="Anantharaman K."/>
            <person name="Brown C.T."/>
            <person name="Hug L.A."/>
            <person name="Sharon I."/>
            <person name="Castelle C.J."/>
            <person name="Probst A.J."/>
            <person name="Thomas B.C."/>
            <person name="Singh A."/>
            <person name="Wilkins M.J."/>
            <person name="Karaoz U."/>
            <person name="Brodie E.L."/>
            <person name="Williams K.H."/>
            <person name="Hubbard S.S."/>
            <person name="Banfield J.F."/>
        </authorList>
    </citation>
    <scope>NUCLEOTIDE SEQUENCE [LARGE SCALE GENOMIC DNA]</scope>
</reference>
<name>A0A1G2TZY7_9BACT</name>
<dbReference type="InterPro" id="IPR058094">
    <property type="entry name" value="Ig-like_OmpL47-like"/>
</dbReference>
<dbReference type="Pfam" id="PF13229">
    <property type="entry name" value="Beta_helix"/>
    <property type="match status" value="1"/>
</dbReference>
<dbReference type="SUPFAM" id="SSF53474">
    <property type="entry name" value="alpha/beta-Hydrolases"/>
    <property type="match status" value="1"/>
</dbReference>
<feature type="domain" description="Right handed beta helix" evidence="1">
    <location>
        <begin position="126"/>
        <end position="252"/>
    </location>
</feature>
<dbReference type="Gene3D" id="2.160.20.10">
    <property type="entry name" value="Single-stranded right-handed beta-helix, Pectin lyase-like"/>
    <property type="match status" value="1"/>
</dbReference>
<dbReference type="PANTHER" id="PTHR11440">
    <property type="entry name" value="LECITHIN-CHOLESTEROL ACYLTRANSFERASE-RELATED"/>
    <property type="match status" value="1"/>
</dbReference>
<evidence type="ECO:0000313" key="2">
    <source>
        <dbReference type="EMBL" id="OHB02865.1"/>
    </source>
</evidence>
<dbReference type="InterPro" id="IPR003386">
    <property type="entry name" value="LACT/PDAT_acylTrfase"/>
</dbReference>
<dbReference type="InterPro" id="IPR011050">
    <property type="entry name" value="Pectin_lyase_fold/virulence"/>
</dbReference>
<accession>A0A1G2TZY7</accession>
<comment type="caution">
    <text evidence="2">The sequence shown here is derived from an EMBL/GenBank/DDBJ whole genome shotgun (WGS) entry which is preliminary data.</text>
</comment>
<evidence type="ECO:0000259" key="1">
    <source>
        <dbReference type="Pfam" id="PF13229"/>
    </source>
</evidence>
<dbReference type="NCBIfam" id="NF047446">
    <property type="entry name" value="barrel_OmpL47"/>
    <property type="match status" value="1"/>
</dbReference>
<dbReference type="Gene3D" id="3.30.1920.20">
    <property type="match status" value="1"/>
</dbReference>
<dbReference type="SUPFAM" id="SSF51126">
    <property type="entry name" value="Pectin lyase-like"/>
    <property type="match status" value="1"/>
</dbReference>
<evidence type="ECO:0000313" key="3">
    <source>
        <dbReference type="Proteomes" id="UP000176800"/>
    </source>
</evidence>
<dbReference type="GO" id="GO:0008374">
    <property type="term" value="F:O-acyltransferase activity"/>
    <property type="evidence" value="ECO:0007669"/>
    <property type="project" value="InterPro"/>
</dbReference>
<dbReference type="InterPro" id="IPR029058">
    <property type="entry name" value="AB_hydrolase_fold"/>
</dbReference>
<dbReference type="Gene3D" id="3.40.50.1820">
    <property type="entry name" value="alpha/beta hydrolase"/>
    <property type="match status" value="1"/>
</dbReference>